<evidence type="ECO:0000313" key="4">
    <source>
        <dbReference type="EMBL" id="PGT99480.1"/>
    </source>
</evidence>
<feature type="compositionally biased region" description="Basic and acidic residues" evidence="1">
    <location>
        <begin position="158"/>
        <end position="167"/>
    </location>
</feature>
<dbReference type="PANTHER" id="PTHR38589">
    <property type="entry name" value="BLR0621 PROTEIN"/>
    <property type="match status" value="1"/>
</dbReference>
<evidence type="ECO:0000259" key="3">
    <source>
        <dbReference type="PROSITE" id="PS51781"/>
    </source>
</evidence>
<dbReference type="EMBL" id="NUMG01000027">
    <property type="protein sequence ID" value="PGT99480.1"/>
    <property type="molecule type" value="Genomic_DNA"/>
</dbReference>
<evidence type="ECO:0000256" key="1">
    <source>
        <dbReference type="SAM" id="MobiDB-lite"/>
    </source>
</evidence>
<gene>
    <name evidence="4" type="ORF">COD19_19375</name>
</gene>
<feature type="compositionally biased region" description="Basic and acidic residues" evidence="1">
    <location>
        <begin position="210"/>
        <end position="236"/>
    </location>
</feature>
<feature type="compositionally biased region" description="Low complexity" evidence="1">
    <location>
        <begin position="266"/>
        <end position="275"/>
    </location>
</feature>
<feature type="region of interest" description="Disordered" evidence="1">
    <location>
        <begin position="158"/>
        <end position="284"/>
    </location>
</feature>
<dbReference type="PANTHER" id="PTHR38589:SF1">
    <property type="entry name" value="BLR0621 PROTEIN"/>
    <property type="match status" value="1"/>
</dbReference>
<comment type="caution">
    <text evidence="4">The sequence shown here is derived from an EMBL/GenBank/DDBJ whole genome shotgun (WGS) entry which is preliminary data.</text>
</comment>
<dbReference type="RefSeq" id="WP_098882899.1">
    <property type="nucleotide sequence ID" value="NZ_NUMG01000027.1"/>
</dbReference>
<evidence type="ECO:0000256" key="2">
    <source>
        <dbReference type="SAM" id="SignalP"/>
    </source>
</evidence>
<feature type="signal peptide" evidence="2">
    <location>
        <begin position="1"/>
        <end position="28"/>
    </location>
</feature>
<dbReference type="Pfam" id="PF08239">
    <property type="entry name" value="SH3_3"/>
    <property type="match status" value="1"/>
</dbReference>
<evidence type="ECO:0000313" key="5">
    <source>
        <dbReference type="Proteomes" id="UP000225766"/>
    </source>
</evidence>
<dbReference type="Gene3D" id="2.30.30.40">
    <property type="entry name" value="SH3 Domains"/>
    <property type="match status" value="2"/>
</dbReference>
<protein>
    <recommendedName>
        <fullName evidence="3">SH3b domain-containing protein</fullName>
    </recommendedName>
</protein>
<dbReference type="InterPro" id="IPR003646">
    <property type="entry name" value="SH3-like_bac-type"/>
</dbReference>
<dbReference type="Proteomes" id="UP000225766">
    <property type="component" value="Unassembled WGS sequence"/>
</dbReference>
<dbReference type="InterPro" id="IPR036028">
    <property type="entry name" value="SH3-like_dom_sf"/>
</dbReference>
<reference evidence="4 5" key="1">
    <citation type="submission" date="2017-09" db="EMBL/GenBank/DDBJ databases">
        <title>Large-scale bioinformatics analysis of Bacillus genomes uncovers conserved roles of natural products in bacterial physiology.</title>
        <authorList>
            <consortium name="Agbiome Team Llc"/>
            <person name="Bleich R.M."/>
            <person name="Grubbs K.J."/>
            <person name="Santa Maria K.C."/>
            <person name="Allen S.E."/>
            <person name="Farag S."/>
            <person name="Shank E.A."/>
            <person name="Bowers A."/>
        </authorList>
    </citation>
    <scope>NUCLEOTIDE SEQUENCE [LARGE SCALE GENOMIC DNA]</scope>
    <source>
        <strain evidence="4 5">AFS040105</strain>
    </source>
</reference>
<organism evidence="4 5">
    <name type="scientific">Bacillus cereus</name>
    <dbReference type="NCBI Taxonomy" id="1396"/>
    <lineage>
        <taxon>Bacteria</taxon>
        <taxon>Bacillati</taxon>
        <taxon>Bacillota</taxon>
        <taxon>Bacilli</taxon>
        <taxon>Bacillales</taxon>
        <taxon>Bacillaceae</taxon>
        <taxon>Bacillus</taxon>
        <taxon>Bacillus cereus group</taxon>
    </lineage>
</organism>
<feature type="chain" id="PRO_5013152026" description="SH3b domain-containing protein" evidence="2">
    <location>
        <begin position="29"/>
        <end position="481"/>
    </location>
</feature>
<keyword evidence="2" id="KW-0732">Signal</keyword>
<proteinExistence type="predicted"/>
<feature type="compositionally biased region" description="Basic and acidic residues" evidence="1">
    <location>
        <begin position="186"/>
        <end position="203"/>
    </location>
</feature>
<feature type="domain" description="SH3b" evidence="3">
    <location>
        <begin position="91"/>
        <end position="156"/>
    </location>
</feature>
<name>A0A2C1LP83_BACCE</name>
<accession>A0A2C1LP83</accession>
<sequence length="481" mass="52400">MSKKRNKKLVIPACVLASSMLLGGVAQAATYKTTDPLKIREGATTDSKKVGLVQYDSSVETNKIKDGWATINYKGKEAHVSANYLRITDVENYDFVVNGDGVRIRTLPNTKTGKVIGGVNKGFKLEVIEQDDNGWYKIRYKGKVGFISNDYVKVNQKDIAKPTEKPNTEGTAKPTEKQSTEGTAKPTEKPKAEGTAKPTEKPNTEGTAKPTEKPKAEGTAKPTEKPKAEGTVKPSEKPNGGNKTKPEEKPNGGNEAKPEVTPPAENNGNGNQGQNPGTEKPEHKQTIADKMTTLGDAEQLVLVTADGYGTSYGKITTFEKKDGHWNELHTMNGRIGKDGFAHKMSEDVTQTPRGKYDIGMAFGRQGNPGTKLKWHDIQANDVWVDDSNSPLYNTLQQKPSNGRWQSAENMNVSAYNYGFVINYNTDRTPGAGSAIFFHVSSAATYGCTGASQQEVINMLKWLDPNKKPVIVQTPVAEIGNY</sequence>
<dbReference type="SUPFAM" id="SSF50044">
    <property type="entry name" value="SH3-domain"/>
    <property type="match status" value="1"/>
</dbReference>
<dbReference type="AlphaFoldDB" id="A0A2C1LP83"/>
<dbReference type="PROSITE" id="PS51781">
    <property type="entry name" value="SH3B"/>
    <property type="match status" value="1"/>
</dbReference>
<dbReference type="SMART" id="SM00287">
    <property type="entry name" value="SH3b"/>
    <property type="match status" value="2"/>
</dbReference>